<keyword evidence="5" id="KW-0460">Magnesium</keyword>
<evidence type="ECO:0000256" key="4">
    <source>
        <dbReference type="ARBA" id="ARBA00022777"/>
    </source>
</evidence>
<proteinExistence type="predicted"/>
<feature type="non-terminal residue" evidence="8">
    <location>
        <position position="1"/>
    </location>
</feature>
<keyword evidence="1" id="KW-0021">Allosteric enzyme</keyword>
<evidence type="ECO:0000256" key="5">
    <source>
        <dbReference type="ARBA" id="ARBA00022842"/>
    </source>
</evidence>
<dbReference type="GO" id="GO:0005945">
    <property type="term" value="C:6-phosphofructokinase complex"/>
    <property type="evidence" value="ECO:0007669"/>
    <property type="project" value="TreeGrafter"/>
</dbReference>
<evidence type="ECO:0000256" key="3">
    <source>
        <dbReference type="ARBA" id="ARBA00022723"/>
    </source>
</evidence>
<gene>
    <name evidence="8" type="ORF">CANINC_004942</name>
</gene>
<dbReference type="InterPro" id="IPR015912">
    <property type="entry name" value="Phosphofructokinase_CS"/>
</dbReference>
<evidence type="ECO:0000256" key="2">
    <source>
        <dbReference type="ARBA" id="ARBA00022679"/>
    </source>
</evidence>
<dbReference type="GO" id="GO:0070095">
    <property type="term" value="F:fructose-6-phosphate binding"/>
    <property type="evidence" value="ECO:0007669"/>
    <property type="project" value="TreeGrafter"/>
</dbReference>
<dbReference type="GO" id="GO:0048029">
    <property type="term" value="F:monosaccharide binding"/>
    <property type="evidence" value="ECO:0007669"/>
    <property type="project" value="TreeGrafter"/>
</dbReference>
<dbReference type="Proteomes" id="UP000307173">
    <property type="component" value="Unassembled WGS sequence"/>
</dbReference>
<keyword evidence="2" id="KW-0808">Transferase</keyword>
<evidence type="ECO:0000256" key="6">
    <source>
        <dbReference type="ARBA" id="ARBA00048070"/>
    </source>
</evidence>
<dbReference type="UniPathway" id="UPA00109">
    <property type="reaction ID" value="UER00182"/>
</dbReference>
<evidence type="ECO:0000313" key="8">
    <source>
        <dbReference type="EMBL" id="TID13256.1"/>
    </source>
</evidence>
<dbReference type="GO" id="GO:0016208">
    <property type="term" value="F:AMP binding"/>
    <property type="evidence" value="ECO:0007669"/>
    <property type="project" value="TreeGrafter"/>
</dbReference>
<dbReference type="GO" id="GO:0003872">
    <property type="term" value="F:6-phosphofructokinase activity"/>
    <property type="evidence" value="ECO:0007669"/>
    <property type="project" value="UniProtKB-EC"/>
</dbReference>
<organism evidence="8 9">
    <name type="scientific">Pichia inconspicua</name>
    <dbReference type="NCBI Taxonomy" id="52247"/>
    <lineage>
        <taxon>Eukaryota</taxon>
        <taxon>Fungi</taxon>
        <taxon>Dikarya</taxon>
        <taxon>Ascomycota</taxon>
        <taxon>Saccharomycotina</taxon>
        <taxon>Pichiomycetes</taxon>
        <taxon>Pichiales</taxon>
        <taxon>Pichiaceae</taxon>
        <taxon>Pichia</taxon>
    </lineage>
</organism>
<keyword evidence="3" id="KW-0479">Metal-binding</keyword>
<evidence type="ECO:0000259" key="7">
    <source>
        <dbReference type="Pfam" id="PF00365"/>
    </source>
</evidence>
<dbReference type="AlphaFoldDB" id="A0A4T0WUP6"/>
<dbReference type="GO" id="GO:0006002">
    <property type="term" value="P:fructose 6-phosphate metabolic process"/>
    <property type="evidence" value="ECO:0007669"/>
    <property type="project" value="TreeGrafter"/>
</dbReference>
<dbReference type="PANTHER" id="PTHR13697:SF4">
    <property type="entry name" value="ATP-DEPENDENT 6-PHOSPHOFRUCTOKINASE"/>
    <property type="match status" value="1"/>
</dbReference>
<name>A0A4T0WUP6_9ASCO</name>
<keyword evidence="4" id="KW-0418">Kinase</keyword>
<comment type="caution">
    <text evidence="8">The sequence shown here is derived from an EMBL/GenBank/DDBJ whole genome shotgun (WGS) entry which is preliminary data.</text>
</comment>
<dbReference type="InterPro" id="IPR035966">
    <property type="entry name" value="PKF_sf"/>
</dbReference>
<dbReference type="GO" id="GO:0042802">
    <property type="term" value="F:identical protein binding"/>
    <property type="evidence" value="ECO:0007669"/>
    <property type="project" value="TreeGrafter"/>
</dbReference>
<dbReference type="GO" id="GO:0061621">
    <property type="term" value="P:canonical glycolysis"/>
    <property type="evidence" value="ECO:0007669"/>
    <property type="project" value="TreeGrafter"/>
</dbReference>
<dbReference type="GO" id="GO:0005739">
    <property type="term" value="C:mitochondrion"/>
    <property type="evidence" value="ECO:0007669"/>
    <property type="project" value="TreeGrafter"/>
</dbReference>
<dbReference type="SUPFAM" id="SSF53784">
    <property type="entry name" value="Phosphofructokinase"/>
    <property type="match status" value="1"/>
</dbReference>
<evidence type="ECO:0000256" key="1">
    <source>
        <dbReference type="ARBA" id="ARBA00022533"/>
    </source>
</evidence>
<dbReference type="InterPro" id="IPR000023">
    <property type="entry name" value="Phosphofructokinase_dom"/>
</dbReference>
<dbReference type="Gene3D" id="3.40.50.460">
    <property type="entry name" value="Phosphofructokinase domain"/>
    <property type="match status" value="2"/>
</dbReference>
<evidence type="ECO:0000313" key="9">
    <source>
        <dbReference type="Proteomes" id="UP000307173"/>
    </source>
</evidence>
<keyword evidence="9" id="KW-1185">Reference proteome</keyword>
<comment type="catalytic activity">
    <reaction evidence="6">
        <text>beta-D-fructose 6-phosphate + ATP = beta-D-fructose 1,6-bisphosphate + ADP + H(+)</text>
        <dbReference type="Rhea" id="RHEA:16109"/>
        <dbReference type="ChEBI" id="CHEBI:15378"/>
        <dbReference type="ChEBI" id="CHEBI:30616"/>
        <dbReference type="ChEBI" id="CHEBI:32966"/>
        <dbReference type="ChEBI" id="CHEBI:57634"/>
        <dbReference type="ChEBI" id="CHEBI:456216"/>
        <dbReference type="EC" id="2.7.1.11"/>
    </reaction>
</comment>
<reference evidence="8 9" key="1">
    <citation type="journal article" date="2019" name="Front. Genet.">
        <title>Whole-Genome Sequencing of the Opportunistic Yeast Pathogen Candida inconspicua Uncovers Its Hybrid Origin.</title>
        <authorList>
            <person name="Mixao V."/>
            <person name="Hansen A.P."/>
            <person name="Saus E."/>
            <person name="Boekhout T."/>
            <person name="Lass-Florl C."/>
            <person name="Gabaldon T."/>
        </authorList>
    </citation>
    <scope>NUCLEOTIDE SEQUENCE [LARGE SCALE GENOMIC DNA]</scope>
    <source>
        <strain evidence="8 9">CBS 180</strain>
    </source>
</reference>
<dbReference type="GO" id="GO:0005524">
    <property type="term" value="F:ATP binding"/>
    <property type="evidence" value="ECO:0007669"/>
    <property type="project" value="TreeGrafter"/>
</dbReference>
<sequence length="135" mass="15147">DKKHSGHILIKSEFASLALSTEKISEIVEEESQGMFDSRVAIPGHVQQGGLPSPIDRIRATRFAIKAVEYMESLEIDDNEKSLAVVLGIEGSKVLFKPIENVWNEETVYGKRGRKMVFWNRTKSVADMLVGRQVC</sequence>
<feature type="domain" description="Phosphofructokinase" evidence="7">
    <location>
        <begin position="3"/>
        <end position="70"/>
    </location>
</feature>
<dbReference type="PANTHER" id="PTHR13697">
    <property type="entry name" value="PHOSPHOFRUCTOKINASE"/>
    <property type="match status" value="1"/>
</dbReference>
<dbReference type="OrthoDB" id="537915at2759"/>
<dbReference type="GO" id="GO:0030388">
    <property type="term" value="P:fructose 1,6-bisphosphate metabolic process"/>
    <property type="evidence" value="ECO:0007669"/>
    <property type="project" value="TreeGrafter"/>
</dbReference>
<protein>
    <recommendedName>
        <fullName evidence="7">Phosphofructokinase domain-containing protein</fullName>
    </recommendedName>
</protein>
<dbReference type="STRING" id="52247.A0A4T0WUP6"/>
<dbReference type="EMBL" id="SELW01000680">
    <property type="protein sequence ID" value="TID13256.1"/>
    <property type="molecule type" value="Genomic_DNA"/>
</dbReference>
<dbReference type="Gene3D" id="3.40.50.450">
    <property type="match status" value="2"/>
</dbReference>
<dbReference type="Pfam" id="PF00365">
    <property type="entry name" value="PFK"/>
    <property type="match status" value="1"/>
</dbReference>
<accession>A0A4T0WUP6</accession>
<dbReference type="PROSITE" id="PS00433">
    <property type="entry name" value="PHOSPHOFRUCTOKINASE"/>
    <property type="match status" value="1"/>
</dbReference>
<dbReference type="GO" id="GO:0046872">
    <property type="term" value="F:metal ion binding"/>
    <property type="evidence" value="ECO:0007669"/>
    <property type="project" value="UniProtKB-KW"/>
</dbReference>